<protein>
    <recommendedName>
        <fullName evidence="4">Hpt domain-containing protein</fullName>
    </recommendedName>
</protein>
<evidence type="ECO:0000256" key="1">
    <source>
        <dbReference type="SAM" id="MobiDB-lite"/>
    </source>
</evidence>
<dbReference type="EMBL" id="JBIRYI010000019">
    <property type="protein sequence ID" value="MFI2489988.1"/>
    <property type="molecule type" value="Genomic_DNA"/>
</dbReference>
<evidence type="ECO:0000313" key="3">
    <source>
        <dbReference type="Proteomes" id="UP001611580"/>
    </source>
</evidence>
<dbReference type="Proteomes" id="UP001611580">
    <property type="component" value="Unassembled WGS sequence"/>
</dbReference>
<gene>
    <name evidence="2" type="ORF">ACH47X_23950</name>
</gene>
<dbReference type="SUPFAM" id="SSF47226">
    <property type="entry name" value="Histidine-containing phosphotransfer domain, HPT domain"/>
    <property type="match status" value="1"/>
</dbReference>
<sequence>MTEIRRHTGTGGAARTARTGCPDGSAPVPERPERQLASGILDETVLRDLDQDLGQETARRFADQFAAGLRRRLELLTVAALDGSVYAVYDTAADLAVTGAMVGAVPLAQAAWAVAQDVARTRTVPEVDTLIHLMRLAHHTEAALLRRSRTGTPAP</sequence>
<dbReference type="RefSeq" id="WP_397407560.1">
    <property type="nucleotide sequence ID" value="NZ_JBIRYI010000019.1"/>
</dbReference>
<reference evidence="2 3" key="1">
    <citation type="submission" date="2024-10" db="EMBL/GenBank/DDBJ databases">
        <title>The Natural Products Discovery Center: Release of the First 8490 Sequenced Strains for Exploring Actinobacteria Biosynthetic Diversity.</title>
        <authorList>
            <person name="Kalkreuter E."/>
            <person name="Kautsar S.A."/>
            <person name="Yang D."/>
            <person name="Bader C.D."/>
            <person name="Teijaro C.N."/>
            <person name="Fluegel L."/>
            <person name="Davis C.M."/>
            <person name="Simpson J.R."/>
            <person name="Lauterbach L."/>
            <person name="Steele A.D."/>
            <person name="Gui C."/>
            <person name="Meng S."/>
            <person name="Li G."/>
            <person name="Viehrig K."/>
            <person name="Ye F."/>
            <person name="Su P."/>
            <person name="Kiefer A.F."/>
            <person name="Nichols A."/>
            <person name="Cepeda A.J."/>
            <person name="Yan W."/>
            <person name="Fan B."/>
            <person name="Jiang Y."/>
            <person name="Adhikari A."/>
            <person name="Zheng C.-J."/>
            <person name="Schuster L."/>
            <person name="Cowan T.M."/>
            <person name="Smanski M.J."/>
            <person name="Chevrette M.G."/>
            <person name="De Carvalho L.P.S."/>
            <person name="Shen B."/>
        </authorList>
    </citation>
    <scope>NUCLEOTIDE SEQUENCE [LARGE SCALE GENOMIC DNA]</scope>
    <source>
        <strain evidence="2 3">NPDC019481</strain>
    </source>
</reference>
<keyword evidence="3" id="KW-1185">Reference proteome</keyword>
<accession>A0ABW7XR03</accession>
<evidence type="ECO:0008006" key="4">
    <source>
        <dbReference type="Google" id="ProtNLM"/>
    </source>
</evidence>
<dbReference type="InterPro" id="IPR036641">
    <property type="entry name" value="HPT_dom_sf"/>
</dbReference>
<name>A0ABW7XR03_9MICO</name>
<evidence type="ECO:0000313" key="2">
    <source>
        <dbReference type="EMBL" id="MFI2489988.1"/>
    </source>
</evidence>
<proteinExistence type="predicted"/>
<comment type="caution">
    <text evidence="2">The sequence shown here is derived from an EMBL/GenBank/DDBJ whole genome shotgun (WGS) entry which is preliminary data.</text>
</comment>
<feature type="region of interest" description="Disordered" evidence="1">
    <location>
        <begin position="1"/>
        <end position="32"/>
    </location>
</feature>
<dbReference type="Gene3D" id="1.20.120.160">
    <property type="entry name" value="HPT domain"/>
    <property type="match status" value="1"/>
</dbReference>
<organism evidence="2 3">
    <name type="scientific">Promicromonospora kroppenstedtii</name>
    <dbReference type="NCBI Taxonomy" id="440482"/>
    <lineage>
        <taxon>Bacteria</taxon>
        <taxon>Bacillati</taxon>
        <taxon>Actinomycetota</taxon>
        <taxon>Actinomycetes</taxon>
        <taxon>Micrococcales</taxon>
        <taxon>Promicromonosporaceae</taxon>
        <taxon>Promicromonospora</taxon>
    </lineage>
</organism>